<keyword evidence="2" id="KW-1185">Reference proteome</keyword>
<dbReference type="AlphaFoldDB" id="A0A0M3KB36"/>
<dbReference type="WBParaSite" id="ASIM_0001818201-mRNA-1">
    <property type="protein sequence ID" value="ASIM_0001818201-mRNA-1"/>
    <property type="gene ID" value="ASIM_0001818201"/>
</dbReference>
<evidence type="ECO:0000313" key="3">
    <source>
        <dbReference type="WBParaSite" id="ASIM_0001818201-mRNA-1"/>
    </source>
</evidence>
<dbReference type="Proteomes" id="UP000267096">
    <property type="component" value="Unassembled WGS sequence"/>
</dbReference>
<evidence type="ECO:0000313" key="2">
    <source>
        <dbReference type="Proteomes" id="UP000267096"/>
    </source>
</evidence>
<organism evidence="3">
    <name type="scientific">Anisakis simplex</name>
    <name type="common">Herring worm</name>
    <dbReference type="NCBI Taxonomy" id="6269"/>
    <lineage>
        <taxon>Eukaryota</taxon>
        <taxon>Metazoa</taxon>
        <taxon>Ecdysozoa</taxon>
        <taxon>Nematoda</taxon>
        <taxon>Chromadorea</taxon>
        <taxon>Rhabditida</taxon>
        <taxon>Spirurina</taxon>
        <taxon>Ascaridomorpha</taxon>
        <taxon>Ascaridoidea</taxon>
        <taxon>Anisakidae</taxon>
        <taxon>Anisakis</taxon>
        <taxon>Anisakis simplex complex</taxon>
    </lineage>
</organism>
<reference evidence="3" key="1">
    <citation type="submission" date="2017-02" db="UniProtKB">
        <authorList>
            <consortium name="WormBaseParasite"/>
        </authorList>
    </citation>
    <scope>IDENTIFICATION</scope>
</reference>
<evidence type="ECO:0000313" key="1">
    <source>
        <dbReference type="EMBL" id="VDK60743.1"/>
    </source>
</evidence>
<dbReference type="EMBL" id="UYRR01034299">
    <property type="protein sequence ID" value="VDK60743.1"/>
    <property type="molecule type" value="Genomic_DNA"/>
</dbReference>
<sequence>MLIERSLQIGYGHQMIGYGHQMVLEDLSNDTTIFSLKIGWLPVGLGERLYYGCFSSPSSQSYSPARLHFLTDMAAIHCSCMDPSDFDFVEMNGKV</sequence>
<gene>
    <name evidence="1" type="ORF">ASIM_LOCUS17583</name>
</gene>
<proteinExistence type="predicted"/>
<reference evidence="1 2" key="2">
    <citation type="submission" date="2018-11" db="EMBL/GenBank/DDBJ databases">
        <authorList>
            <consortium name="Pathogen Informatics"/>
        </authorList>
    </citation>
    <scope>NUCLEOTIDE SEQUENCE [LARGE SCALE GENOMIC DNA]</scope>
</reference>
<name>A0A0M3KB36_ANISI</name>
<protein>
    <submittedName>
        <fullName evidence="3">PPPDE domain-containing protein</fullName>
    </submittedName>
</protein>
<accession>A0A0M3KB36</accession>